<dbReference type="Gene3D" id="2.20.28.120">
    <property type="entry name" value="Ribosomal protein L33"/>
    <property type="match status" value="1"/>
</dbReference>
<dbReference type="NCBIfam" id="TIGR01023">
    <property type="entry name" value="rpmG_bact"/>
    <property type="match status" value="1"/>
</dbReference>
<evidence type="ECO:0000256" key="2">
    <source>
        <dbReference type="ARBA" id="ARBA00022980"/>
    </source>
</evidence>
<evidence type="ECO:0000256" key="1">
    <source>
        <dbReference type="ARBA" id="ARBA00007596"/>
    </source>
</evidence>
<evidence type="ECO:0000313" key="5">
    <source>
        <dbReference type="EMBL" id="KXK26670.1"/>
    </source>
</evidence>
<dbReference type="PANTHER" id="PTHR15238:SF1">
    <property type="entry name" value="LARGE RIBOSOMAL SUBUNIT PROTEIN BL33M"/>
    <property type="match status" value="1"/>
</dbReference>
<gene>
    <name evidence="5" type="primary">rpmG</name>
    <name evidence="5" type="ORF">TR69_WS6001000680</name>
</gene>
<dbReference type="SUPFAM" id="SSF57829">
    <property type="entry name" value="Zn-binding ribosomal proteins"/>
    <property type="match status" value="1"/>
</dbReference>
<comment type="caution">
    <text evidence="5">The sequence shown here is derived from an EMBL/GenBank/DDBJ whole genome shotgun (WGS) entry which is preliminary data.</text>
</comment>
<proteinExistence type="inferred from homology"/>
<dbReference type="InterPro" id="IPR011332">
    <property type="entry name" value="Ribosomal_zn-bd"/>
</dbReference>
<reference evidence="5 6" key="1">
    <citation type="submission" date="2015-02" db="EMBL/GenBank/DDBJ databases">
        <title>Improved understanding of the partial-nitritation anammox process through 23 genomes representing the majority of the microbial community.</title>
        <authorList>
            <person name="Speth D.R."/>
            <person name="In T Zandt M."/>
            <person name="Guerrero Cruz S."/>
            <person name="Jetten M.S."/>
            <person name="Dutilh B.E."/>
        </authorList>
    </citation>
    <scope>NUCLEOTIDE SEQUENCE [LARGE SCALE GENOMIC DNA]</scope>
    <source>
        <strain evidence="5">OLB20</strain>
    </source>
</reference>
<evidence type="ECO:0000256" key="4">
    <source>
        <dbReference type="ARBA" id="ARBA00035176"/>
    </source>
</evidence>
<dbReference type="STRING" id="1617426.TR69_WS6001000680"/>
<dbReference type="EMBL" id="JYNZ01000003">
    <property type="protein sequence ID" value="KXK26670.1"/>
    <property type="molecule type" value="Genomic_DNA"/>
</dbReference>
<dbReference type="AlphaFoldDB" id="A0A136LYC0"/>
<evidence type="ECO:0000313" key="6">
    <source>
        <dbReference type="Proteomes" id="UP000070457"/>
    </source>
</evidence>
<dbReference type="GO" id="GO:0005737">
    <property type="term" value="C:cytoplasm"/>
    <property type="evidence" value="ECO:0007669"/>
    <property type="project" value="UniProtKB-ARBA"/>
</dbReference>
<protein>
    <recommendedName>
        <fullName evidence="4">Large ribosomal subunit protein bL33</fullName>
    </recommendedName>
</protein>
<organism evidence="5 6">
    <name type="scientific">candidate division WS6 bacterium OLB20</name>
    <dbReference type="NCBI Taxonomy" id="1617426"/>
    <lineage>
        <taxon>Bacteria</taxon>
        <taxon>Candidatus Dojkabacteria</taxon>
    </lineage>
</organism>
<dbReference type="Proteomes" id="UP000070457">
    <property type="component" value="Unassembled WGS sequence"/>
</dbReference>
<accession>A0A136LYC0</accession>
<name>A0A136LYC0_9BACT</name>
<dbReference type="InterPro" id="IPR001705">
    <property type="entry name" value="Ribosomal_bL33"/>
</dbReference>
<dbReference type="Pfam" id="PF00471">
    <property type="entry name" value="Ribosomal_L33"/>
    <property type="match status" value="1"/>
</dbReference>
<dbReference type="GO" id="GO:0003735">
    <property type="term" value="F:structural constituent of ribosome"/>
    <property type="evidence" value="ECO:0007669"/>
    <property type="project" value="InterPro"/>
</dbReference>
<evidence type="ECO:0000256" key="3">
    <source>
        <dbReference type="ARBA" id="ARBA00023274"/>
    </source>
</evidence>
<comment type="similarity">
    <text evidence="1">Belongs to the bacterial ribosomal protein bL33 family.</text>
</comment>
<dbReference type="InterPro" id="IPR038584">
    <property type="entry name" value="Ribosomal_bL33_sf"/>
</dbReference>
<dbReference type="GO" id="GO:0006412">
    <property type="term" value="P:translation"/>
    <property type="evidence" value="ECO:0007669"/>
    <property type="project" value="InterPro"/>
</dbReference>
<dbReference type="PANTHER" id="PTHR15238">
    <property type="entry name" value="54S RIBOSOMAL PROTEIN L39, MITOCHONDRIAL"/>
    <property type="match status" value="1"/>
</dbReference>
<sequence length="55" mass="6385">MAKKGNRILIKLVNKKTGTFYVTSKNRINTNDKIAMTKFDPKTGKHEKFEETKIK</sequence>
<keyword evidence="2 5" id="KW-0689">Ribosomal protein</keyword>
<keyword evidence="3" id="KW-0687">Ribonucleoprotein</keyword>
<dbReference type="GO" id="GO:0015934">
    <property type="term" value="C:large ribosomal subunit"/>
    <property type="evidence" value="ECO:0007669"/>
    <property type="project" value="TreeGrafter"/>
</dbReference>